<dbReference type="STRING" id="1936003.STSP2_00586"/>
<keyword evidence="1" id="KW-1133">Transmembrane helix</keyword>
<dbReference type="EMBL" id="CP019791">
    <property type="protein sequence ID" value="AQT67439.1"/>
    <property type="molecule type" value="Genomic_DNA"/>
</dbReference>
<sequence>MSKDVRKCFLASLVIWNVASIGAWLWIWSLFNMADISRQEKNEVTVIFALTEAWLILTLVYCLGWHTKLFRILSDITNALAVLAGIYYLFMIHPGIVNLLVPAIYLISALFYFCSQHCPVKRQTG</sequence>
<dbReference type="Proteomes" id="UP000189674">
    <property type="component" value="Chromosome"/>
</dbReference>
<evidence type="ECO:0000313" key="3">
    <source>
        <dbReference type="Proteomes" id="UP000189674"/>
    </source>
</evidence>
<dbReference type="KEGG" id="alus:STSP2_00586"/>
<dbReference type="RefSeq" id="WP_146659685.1">
    <property type="nucleotide sequence ID" value="NZ_CP019791.1"/>
</dbReference>
<keyword evidence="1" id="KW-0472">Membrane</keyword>
<protein>
    <submittedName>
        <fullName evidence="2">Uncharacterized protein</fullName>
    </submittedName>
</protein>
<feature type="transmembrane region" description="Helical" evidence="1">
    <location>
        <begin position="9"/>
        <end position="27"/>
    </location>
</feature>
<feature type="transmembrane region" description="Helical" evidence="1">
    <location>
        <begin position="96"/>
        <end position="114"/>
    </location>
</feature>
<feature type="transmembrane region" description="Helical" evidence="1">
    <location>
        <begin position="47"/>
        <end position="65"/>
    </location>
</feature>
<accession>A0A1U9NHP3</accession>
<gene>
    <name evidence="2" type="ORF">STSP2_00586</name>
</gene>
<reference evidence="3" key="1">
    <citation type="submission" date="2017-02" db="EMBL/GenBank/DDBJ databases">
        <title>Comparative genomics and description of representatives of a novel lineage of planctomycetes thriving in anoxic sediments.</title>
        <authorList>
            <person name="Spring S."/>
            <person name="Bunk B."/>
            <person name="Sproer C."/>
        </authorList>
    </citation>
    <scope>NUCLEOTIDE SEQUENCE [LARGE SCALE GENOMIC DNA]</scope>
    <source>
        <strain evidence="3">ST-NAGAB-D1</strain>
    </source>
</reference>
<keyword evidence="3" id="KW-1185">Reference proteome</keyword>
<organism evidence="2 3">
    <name type="scientific">Anaerohalosphaera lusitana</name>
    <dbReference type="NCBI Taxonomy" id="1936003"/>
    <lineage>
        <taxon>Bacteria</taxon>
        <taxon>Pseudomonadati</taxon>
        <taxon>Planctomycetota</taxon>
        <taxon>Phycisphaerae</taxon>
        <taxon>Sedimentisphaerales</taxon>
        <taxon>Anaerohalosphaeraceae</taxon>
        <taxon>Anaerohalosphaera</taxon>
    </lineage>
</organism>
<dbReference type="AlphaFoldDB" id="A0A1U9NHP3"/>
<evidence type="ECO:0000256" key="1">
    <source>
        <dbReference type="SAM" id="Phobius"/>
    </source>
</evidence>
<proteinExistence type="predicted"/>
<evidence type="ECO:0000313" key="2">
    <source>
        <dbReference type="EMBL" id="AQT67439.1"/>
    </source>
</evidence>
<name>A0A1U9NHP3_9BACT</name>
<keyword evidence="1" id="KW-0812">Transmembrane</keyword>
<feature type="transmembrane region" description="Helical" evidence="1">
    <location>
        <begin position="72"/>
        <end position="90"/>
    </location>
</feature>